<proteinExistence type="predicted"/>
<accession>A0A397A0L6</accession>
<reference evidence="3 4" key="1">
    <citation type="submission" date="2018-08" db="EMBL/GenBank/DDBJ databases">
        <title>Aphanomyces genome sequencing and annotation.</title>
        <authorList>
            <person name="Minardi D."/>
            <person name="Oidtmann B."/>
            <person name="Van Der Giezen M."/>
            <person name="Studholme D.J."/>
        </authorList>
    </citation>
    <scope>NUCLEOTIDE SEQUENCE [LARGE SCALE GENOMIC DNA]</scope>
    <source>
        <strain evidence="3 4">Kv</strain>
    </source>
</reference>
<evidence type="ECO:0000256" key="1">
    <source>
        <dbReference type="SAM" id="MobiDB-lite"/>
    </source>
</evidence>
<feature type="domain" description="Retroviral polymerase SH3-like" evidence="2">
    <location>
        <begin position="33"/>
        <end position="88"/>
    </location>
</feature>
<dbReference type="Pfam" id="PF25597">
    <property type="entry name" value="SH3_retrovirus"/>
    <property type="match status" value="1"/>
</dbReference>
<feature type="region of interest" description="Disordered" evidence="1">
    <location>
        <begin position="96"/>
        <end position="222"/>
    </location>
</feature>
<comment type="caution">
    <text evidence="3">The sequence shown here is derived from an EMBL/GenBank/DDBJ whole genome shotgun (WGS) entry which is preliminary data.</text>
</comment>
<gene>
    <name evidence="3" type="ORF">DYB36_013848</name>
</gene>
<feature type="compositionally biased region" description="Low complexity" evidence="1">
    <location>
        <begin position="178"/>
        <end position="188"/>
    </location>
</feature>
<feature type="non-terminal residue" evidence="3">
    <location>
        <position position="1"/>
    </location>
</feature>
<dbReference type="Proteomes" id="UP000265427">
    <property type="component" value="Unassembled WGS sequence"/>
</dbReference>
<organism evidence="3 4">
    <name type="scientific">Aphanomyces astaci</name>
    <name type="common">Crayfish plague agent</name>
    <dbReference type="NCBI Taxonomy" id="112090"/>
    <lineage>
        <taxon>Eukaryota</taxon>
        <taxon>Sar</taxon>
        <taxon>Stramenopiles</taxon>
        <taxon>Oomycota</taxon>
        <taxon>Saprolegniomycetes</taxon>
        <taxon>Saprolegniales</taxon>
        <taxon>Verrucalvaceae</taxon>
        <taxon>Aphanomyces</taxon>
    </lineage>
</organism>
<feature type="compositionally biased region" description="Basic residues" evidence="1">
    <location>
        <begin position="209"/>
        <end position="222"/>
    </location>
</feature>
<dbReference type="EMBL" id="QUSZ01009252">
    <property type="protein sequence ID" value="RHX99346.1"/>
    <property type="molecule type" value="Genomic_DNA"/>
</dbReference>
<dbReference type="InterPro" id="IPR057670">
    <property type="entry name" value="SH3_retrovirus"/>
</dbReference>
<evidence type="ECO:0000313" key="4">
    <source>
        <dbReference type="Proteomes" id="UP000265427"/>
    </source>
</evidence>
<evidence type="ECO:0000259" key="2">
    <source>
        <dbReference type="Pfam" id="PF25597"/>
    </source>
</evidence>
<dbReference type="AlphaFoldDB" id="A0A397A0L6"/>
<evidence type="ECO:0000313" key="3">
    <source>
        <dbReference type="EMBL" id="RHX99346.1"/>
    </source>
</evidence>
<sequence length="222" mass="25198">RNRTPNNKTAGVTPHELIRGTKPKITSVKAFGCGAWCRNETQDKTASRANLCMFLGYSEVKKAYKVYDLEDKKTVFTVDCTFKKTEFHRPRTVFIEDSDDQRDGKRGTMAQVTKEDVDMDLANTQPPPQRSVSSMISERSKSPSSRKSSPARLMAQPFVHYPPQVTRHDTRNSRRAAEAATEAAAATRQHTKKDHGNRAGINRIDPQTRRSRRHQAARSKRR</sequence>
<feature type="compositionally biased region" description="Low complexity" evidence="1">
    <location>
        <begin position="133"/>
        <end position="150"/>
    </location>
</feature>
<name>A0A397A0L6_APHAT</name>
<protein>
    <recommendedName>
        <fullName evidence="2">Retroviral polymerase SH3-like domain-containing protein</fullName>
    </recommendedName>
</protein>
<feature type="compositionally biased region" description="Basic and acidic residues" evidence="1">
    <location>
        <begin position="166"/>
        <end position="177"/>
    </location>
</feature>